<comment type="caution">
    <text evidence="1">The sequence shown here is derived from an EMBL/GenBank/DDBJ whole genome shotgun (WGS) entry which is preliminary data.</text>
</comment>
<proteinExistence type="predicted"/>
<organism evidence="1 2">
    <name type="scientific">Muraenolepis orangiensis</name>
    <name type="common">Patagonian moray cod</name>
    <dbReference type="NCBI Taxonomy" id="630683"/>
    <lineage>
        <taxon>Eukaryota</taxon>
        <taxon>Metazoa</taxon>
        <taxon>Chordata</taxon>
        <taxon>Craniata</taxon>
        <taxon>Vertebrata</taxon>
        <taxon>Euteleostomi</taxon>
        <taxon>Actinopterygii</taxon>
        <taxon>Neopterygii</taxon>
        <taxon>Teleostei</taxon>
        <taxon>Neoteleostei</taxon>
        <taxon>Acanthomorphata</taxon>
        <taxon>Zeiogadaria</taxon>
        <taxon>Gadariae</taxon>
        <taxon>Gadiformes</taxon>
        <taxon>Muraenolepidoidei</taxon>
        <taxon>Muraenolepididae</taxon>
        <taxon>Muraenolepis</taxon>
    </lineage>
</organism>
<name>A0A9Q0I699_9TELE</name>
<dbReference type="AlphaFoldDB" id="A0A9Q0I699"/>
<gene>
    <name evidence="1" type="ORF">NHX12_012821</name>
</gene>
<sequence length="114" mass="12754">TEDPSLLLLLTHRQRIPPRWSSSSQTEDPSSLVLLLTDRGSLLAAKSWLSWLFRCVRWLGCPGRTSEEGSSVCEEEDQRGGILCLCVRRSSKEGSSVCEEEQRGRILALSPRPL</sequence>
<dbReference type="EMBL" id="JANIIK010000117">
    <property type="protein sequence ID" value="KAJ3586423.1"/>
    <property type="molecule type" value="Genomic_DNA"/>
</dbReference>
<reference evidence="1" key="1">
    <citation type="submission" date="2022-07" db="EMBL/GenBank/DDBJ databases">
        <title>Chromosome-level genome of Muraenolepis orangiensis.</title>
        <authorList>
            <person name="Kim J."/>
        </authorList>
    </citation>
    <scope>NUCLEOTIDE SEQUENCE</scope>
    <source>
        <strain evidence="1">KU_S4_2022</strain>
        <tissue evidence="1">Muscle</tissue>
    </source>
</reference>
<protein>
    <submittedName>
        <fullName evidence="1">Uncharacterized protein</fullName>
    </submittedName>
</protein>
<feature type="non-terminal residue" evidence="1">
    <location>
        <position position="114"/>
    </location>
</feature>
<dbReference type="Proteomes" id="UP001148018">
    <property type="component" value="Unassembled WGS sequence"/>
</dbReference>
<evidence type="ECO:0000313" key="2">
    <source>
        <dbReference type="Proteomes" id="UP001148018"/>
    </source>
</evidence>
<accession>A0A9Q0I699</accession>
<feature type="non-terminal residue" evidence="1">
    <location>
        <position position="1"/>
    </location>
</feature>
<keyword evidence="2" id="KW-1185">Reference proteome</keyword>
<evidence type="ECO:0000313" key="1">
    <source>
        <dbReference type="EMBL" id="KAJ3586423.1"/>
    </source>
</evidence>